<dbReference type="AlphaFoldDB" id="A0A391NP49"/>
<organism evidence="1 2">
    <name type="scientific">Kipferlia bialata</name>
    <dbReference type="NCBI Taxonomy" id="797122"/>
    <lineage>
        <taxon>Eukaryota</taxon>
        <taxon>Metamonada</taxon>
        <taxon>Carpediemonas-like organisms</taxon>
        <taxon>Kipferlia</taxon>
    </lineage>
</organism>
<comment type="caution">
    <text evidence="1">The sequence shown here is derived from an EMBL/GenBank/DDBJ whole genome shotgun (WGS) entry which is preliminary data.</text>
</comment>
<name>A0A391NP49_9EUKA</name>
<accession>A0A391NP49</accession>
<reference evidence="1 2" key="1">
    <citation type="journal article" date="2018" name="PLoS ONE">
        <title>The draft genome of Kipferlia bialata reveals reductive genome evolution in fornicate parasites.</title>
        <authorList>
            <person name="Tanifuji G."/>
            <person name="Takabayashi S."/>
            <person name="Kume K."/>
            <person name="Takagi M."/>
            <person name="Nakayama T."/>
            <person name="Kamikawa R."/>
            <person name="Inagaki Y."/>
            <person name="Hashimoto T."/>
        </authorList>
    </citation>
    <scope>NUCLEOTIDE SEQUENCE [LARGE SCALE GENOMIC DNA]</scope>
    <source>
        <strain evidence="1">NY0173</strain>
    </source>
</reference>
<keyword evidence="2" id="KW-1185">Reference proteome</keyword>
<feature type="non-terminal residue" evidence="1">
    <location>
        <position position="1"/>
    </location>
</feature>
<protein>
    <submittedName>
        <fullName evidence="1">Uncharacterized protein</fullName>
    </submittedName>
</protein>
<gene>
    <name evidence="1" type="ORF">KIPB_009351</name>
</gene>
<proteinExistence type="predicted"/>
<dbReference type="EMBL" id="BDIP01003149">
    <property type="protein sequence ID" value="GCA63335.1"/>
    <property type="molecule type" value="Genomic_DNA"/>
</dbReference>
<sequence>SENNSFLGYRLNHSAILSCEIEDYKDDVDCYTYAL</sequence>
<evidence type="ECO:0000313" key="2">
    <source>
        <dbReference type="Proteomes" id="UP000265618"/>
    </source>
</evidence>
<evidence type="ECO:0000313" key="1">
    <source>
        <dbReference type="EMBL" id="GCA63335.1"/>
    </source>
</evidence>
<dbReference type="Proteomes" id="UP000265618">
    <property type="component" value="Unassembled WGS sequence"/>
</dbReference>